<dbReference type="Gene3D" id="2.60.120.620">
    <property type="entry name" value="q2cbj1_9rhob like domain"/>
    <property type="match status" value="1"/>
</dbReference>
<dbReference type="PANTHER" id="PTHR20883">
    <property type="entry name" value="PHYTANOYL-COA DIOXYGENASE DOMAIN CONTAINING 1"/>
    <property type="match status" value="1"/>
</dbReference>
<dbReference type="SUPFAM" id="SSF51197">
    <property type="entry name" value="Clavaminate synthase-like"/>
    <property type="match status" value="1"/>
</dbReference>
<dbReference type="RefSeq" id="WP_069689604.1">
    <property type="nucleotide sequence ID" value="NZ_CP017147.1"/>
</dbReference>
<dbReference type="PANTHER" id="PTHR20883:SF48">
    <property type="entry name" value="ECTOINE DIOXYGENASE"/>
    <property type="match status" value="1"/>
</dbReference>
<dbReference type="Pfam" id="PF05721">
    <property type="entry name" value="PhyH"/>
    <property type="match status" value="1"/>
</dbReference>
<dbReference type="KEGG" id="bvv:BHK69_07820"/>
<gene>
    <name evidence="2" type="ORF">BHK69_07820</name>
</gene>
<proteinExistence type="predicted"/>
<dbReference type="Proteomes" id="UP000094969">
    <property type="component" value="Chromosome"/>
</dbReference>
<keyword evidence="3" id="KW-1185">Reference proteome</keyword>
<protein>
    <submittedName>
        <fullName evidence="2">Phytanoyl-CoA dioxygenase</fullName>
    </submittedName>
</protein>
<dbReference type="STRING" id="1526658.BHK69_07820"/>
<keyword evidence="2" id="KW-0560">Oxidoreductase</keyword>
<dbReference type="GO" id="GO:0005506">
    <property type="term" value="F:iron ion binding"/>
    <property type="evidence" value="ECO:0007669"/>
    <property type="project" value="UniProtKB-ARBA"/>
</dbReference>
<comment type="cofactor">
    <cofactor evidence="1">
        <name>Fe(2+)</name>
        <dbReference type="ChEBI" id="CHEBI:29033"/>
    </cofactor>
</comment>
<evidence type="ECO:0000256" key="1">
    <source>
        <dbReference type="ARBA" id="ARBA00001954"/>
    </source>
</evidence>
<accession>A0A1D7TZ42</accession>
<evidence type="ECO:0000313" key="2">
    <source>
        <dbReference type="EMBL" id="AOO80384.1"/>
    </source>
</evidence>
<keyword evidence="2" id="KW-0223">Dioxygenase</keyword>
<dbReference type="InterPro" id="IPR008775">
    <property type="entry name" value="Phytyl_CoA_dOase-like"/>
</dbReference>
<name>A0A1D7TZ42_9HYPH</name>
<dbReference type="OrthoDB" id="9796766at2"/>
<dbReference type="EMBL" id="CP017147">
    <property type="protein sequence ID" value="AOO80384.1"/>
    <property type="molecule type" value="Genomic_DNA"/>
</dbReference>
<evidence type="ECO:0000313" key="3">
    <source>
        <dbReference type="Proteomes" id="UP000094969"/>
    </source>
</evidence>
<dbReference type="AlphaFoldDB" id="A0A1D7TZ42"/>
<reference evidence="2 3" key="1">
    <citation type="journal article" date="2015" name="Antonie Van Leeuwenhoek">
        <title>Bosea vaviloviae sp. nov., a new species of slow-growing rhizobia isolated from nodules of the relict species Vavilovia formosa (Stev.) Fed.</title>
        <authorList>
            <person name="Safronova V.I."/>
            <person name="Kuznetsova I.G."/>
            <person name="Sazanova A.L."/>
            <person name="Kimeklis A.K."/>
            <person name="Belimov A.A."/>
            <person name="Andronov E.E."/>
            <person name="Pinaev A.G."/>
            <person name="Chizhevskaya E.P."/>
            <person name="Pukhaev A.R."/>
            <person name="Popov K.P."/>
            <person name="Willems A."/>
            <person name="Tikhonovich I.A."/>
        </authorList>
    </citation>
    <scope>NUCLEOTIDE SEQUENCE [LARGE SCALE GENOMIC DNA]</scope>
    <source>
        <strain evidence="2 3">Vaf18</strain>
    </source>
</reference>
<organism evidence="2 3">
    <name type="scientific">Bosea vaviloviae</name>
    <dbReference type="NCBI Taxonomy" id="1526658"/>
    <lineage>
        <taxon>Bacteria</taxon>
        <taxon>Pseudomonadati</taxon>
        <taxon>Pseudomonadota</taxon>
        <taxon>Alphaproteobacteria</taxon>
        <taxon>Hyphomicrobiales</taxon>
        <taxon>Boseaceae</taxon>
        <taxon>Bosea</taxon>
    </lineage>
</organism>
<dbReference type="GO" id="GO:0016706">
    <property type="term" value="F:2-oxoglutarate-dependent dioxygenase activity"/>
    <property type="evidence" value="ECO:0007669"/>
    <property type="project" value="UniProtKB-ARBA"/>
</dbReference>
<sequence length="278" mass="31222">MSNDVVVTEFRKNGFFLIKNFYDVETEVAPIQNAIRDIVLAVAKRHGVSVPASTSLEALTVGYRALIKHDRSWGAEVYDAVKQIPAFLRLVSSEKNDRIFKEIRQNSLPGIAAGGFGIRIDNPSEDRFRSPWHQEFPAQLRSLDGIVFWTPLLEIAEDMGPVEIAAGSHAEGIIPVYEENASGRAGAYALRLDREEERLAKYQRVAPLTNPGDLVLMDFLTMHQSGENRSDKPRWSIQFRYFNFNEPLGQRIGWTGSFAANVDFRQVIPELAAPGYTP</sequence>